<dbReference type="Proteomes" id="UP000076405">
    <property type="component" value="Chromosome"/>
</dbReference>
<comment type="similarity">
    <text evidence="1">Belongs to the glycosyl hydrolase 73 family.</text>
</comment>
<evidence type="ECO:0000313" key="5">
    <source>
        <dbReference type="Proteomes" id="UP000076405"/>
    </source>
</evidence>
<sequence>MIFGLVVVLAVQLVPRISFTNNQQSTNLSTKSHQQFIQTIAPYAKEMHQSYGVLPSITIAQAILESDWGTSQLSERYNNYFGMKGTIYQTTKEMKTEEFVNGKWITVTARFRVYNSWKDSVKDHTMLFVNGTNWNRNQYKNVLTAKNYKTAAQALYTAGYATDPGYPNKLIEIIQSYQLEKYDQ</sequence>
<dbReference type="Pfam" id="PF01832">
    <property type="entry name" value="Glucosaminidase"/>
    <property type="match status" value="1"/>
</dbReference>
<dbReference type="EMBL" id="CP012275">
    <property type="protein sequence ID" value="AMV61792.1"/>
    <property type="molecule type" value="Genomic_DNA"/>
</dbReference>
<protein>
    <submittedName>
        <fullName evidence="4">N-acetylmuramoyl-L-alanine amidase</fullName>
        <ecNumber evidence="4">3.5.1.28</ecNumber>
    </submittedName>
</protein>
<name>A0AAC9FHZ4_9LACO</name>
<evidence type="ECO:0000256" key="2">
    <source>
        <dbReference type="ARBA" id="ARBA00022801"/>
    </source>
</evidence>
<evidence type="ECO:0000313" key="4">
    <source>
        <dbReference type="EMBL" id="AMV61792.1"/>
    </source>
</evidence>
<dbReference type="GO" id="GO:0008745">
    <property type="term" value="F:N-acetylmuramoyl-L-alanine amidase activity"/>
    <property type="evidence" value="ECO:0007669"/>
    <property type="project" value="UniProtKB-EC"/>
</dbReference>
<dbReference type="Gene3D" id="4.10.80.30">
    <property type="entry name" value="DNA polymerase, domain 6"/>
    <property type="match status" value="1"/>
</dbReference>
<keyword evidence="2 4" id="KW-0378">Hydrolase</keyword>
<feature type="domain" description="Mannosyl-glycoprotein endo-beta-N-acetylglucosamidase-like" evidence="3">
    <location>
        <begin position="26"/>
        <end position="183"/>
    </location>
</feature>
<dbReference type="GO" id="GO:0004040">
    <property type="term" value="F:amidase activity"/>
    <property type="evidence" value="ECO:0007669"/>
    <property type="project" value="InterPro"/>
</dbReference>
<gene>
    <name evidence="4" type="ORF">ADU70_0292</name>
</gene>
<dbReference type="PANTHER" id="PTHR33308:SF10">
    <property type="entry name" value="EXO-GLUCOSAMINIDASE LYTG"/>
    <property type="match status" value="1"/>
</dbReference>
<reference evidence="4 5" key="1">
    <citation type="journal article" date="2016" name="PLoS ONE">
        <title>The Identification of Novel Diagnostic Marker Genes for the Detection of Beer Spoiling Pediococcus damnosus Strains Using the BlAst Diagnostic Gene findEr.</title>
        <authorList>
            <person name="Behr J."/>
            <person name="Geissler A.J."/>
            <person name="Schmid J."/>
            <person name="Zehe A."/>
            <person name="Vogel R.F."/>
        </authorList>
    </citation>
    <scope>NUCLEOTIDE SEQUENCE [LARGE SCALE GENOMIC DNA]</scope>
    <source>
        <strain evidence="4 5">TMW 2.1533</strain>
    </source>
</reference>
<dbReference type="InterPro" id="IPR051056">
    <property type="entry name" value="Glycosyl_Hydrolase_73"/>
</dbReference>
<dbReference type="AlphaFoldDB" id="A0AAC9FHZ4"/>
<proteinExistence type="inferred from homology"/>
<dbReference type="InterPro" id="IPR002901">
    <property type="entry name" value="MGlyc_endo_b_GlcNAc-like_dom"/>
</dbReference>
<accession>A0AAC9FHZ4</accession>
<dbReference type="SMART" id="SM00047">
    <property type="entry name" value="LYZ2"/>
    <property type="match status" value="1"/>
</dbReference>
<organism evidence="4 5">
    <name type="scientific">Pediococcus damnosus</name>
    <dbReference type="NCBI Taxonomy" id="51663"/>
    <lineage>
        <taxon>Bacteria</taxon>
        <taxon>Bacillati</taxon>
        <taxon>Bacillota</taxon>
        <taxon>Bacilli</taxon>
        <taxon>Lactobacillales</taxon>
        <taxon>Lactobacillaceae</taxon>
        <taxon>Pediococcus</taxon>
    </lineage>
</organism>
<dbReference type="EC" id="3.5.1.28" evidence="4"/>
<dbReference type="PANTHER" id="PTHR33308">
    <property type="entry name" value="PEPTIDOGLYCAN HYDROLASE FLGJ"/>
    <property type="match status" value="1"/>
</dbReference>
<dbReference type="Gene3D" id="1.10.530.10">
    <property type="match status" value="1"/>
</dbReference>
<evidence type="ECO:0000259" key="3">
    <source>
        <dbReference type="SMART" id="SM00047"/>
    </source>
</evidence>
<dbReference type="PRINTS" id="PR01002">
    <property type="entry name" value="FLGFLGJ"/>
</dbReference>
<evidence type="ECO:0000256" key="1">
    <source>
        <dbReference type="ARBA" id="ARBA00010266"/>
    </source>
</evidence>